<evidence type="ECO:0000313" key="3">
    <source>
        <dbReference type="Proteomes" id="UP000019109"/>
    </source>
</evidence>
<sequence>MPNIDERNRMPNGAGAQGRFNGGFRGGFGGMGARGGANLKYTDDSPSSYSVIREGAVFKTTTDKDFEKVIEMIKNLNEGTNLDNYLDVDEILRFWAVNTFLVNLDGYSGGMYHNYYLYEENGKFTLLPWDFNLSFAGFGMNDASRAVNFPIDNPVTGSLEDAPLIGKLLEVPEYKERYHGYLKEILEKYIYSGVYENSINRINALIGDYVKNDATAFYTFEEYQKGVQAILTFGKDRAKSIWAQLDGTQPSTSYGSIETTLNLSDMGGMGGMGGGMQPPRNMQIPDGMPMPDGAQRPGRMQMPDGMQIPGRMQMPDGMQIPDGMPMSDGIQPPGNMQFRGGFVMFSDNRQSKNQSAVLILSVAAFVPGLIFVATFKRRKYRT</sequence>
<keyword evidence="3" id="KW-1185">Reference proteome</keyword>
<proteinExistence type="predicted"/>
<dbReference type="PANTHER" id="PTHR40050">
    <property type="entry name" value="INNER SPORE COAT PROTEIN H"/>
    <property type="match status" value="1"/>
</dbReference>
<keyword evidence="1" id="KW-1133">Transmembrane helix</keyword>
<name>W4V0W6_9FIRM</name>
<protein>
    <submittedName>
        <fullName evidence="2">Cellulosomal protein</fullName>
    </submittedName>
</protein>
<evidence type="ECO:0000256" key="1">
    <source>
        <dbReference type="SAM" id="Phobius"/>
    </source>
</evidence>
<evidence type="ECO:0000313" key="2">
    <source>
        <dbReference type="EMBL" id="GAE87135.1"/>
    </source>
</evidence>
<reference evidence="2" key="1">
    <citation type="journal article" date="2014" name="Genome Announc.">
        <title>Draft Genome Sequence of Clostridium straminisolvens Strain JCM 21531T, Isolated from a Cellulose-Degrading Bacterial Community.</title>
        <authorList>
            <person name="Yuki M."/>
            <person name="Oshima K."/>
            <person name="Suda W."/>
            <person name="Sakamoto M."/>
            <person name="Kitamura K."/>
            <person name="Iida T."/>
            <person name="Hattori M."/>
            <person name="Ohkuma M."/>
        </authorList>
    </citation>
    <scope>NUCLEOTIDE SEQUENCE [LARGE SCALE GENOMIC DNA]</scope>
    <source>
        <strain evidence="2">JCM 21531</strain>
    </source>
</reference>
<dbReference type="PANTHER" id="PTHR40050:SF1">
    <property type="entry name" value="INNER SPORE COAT PROTEIN H"/>
    <property type="match status" value="1"/>
</dbReference>
<feature type="transmembrane region" description="Helical" evidence="1">
    <location>
        <begin position="356"/>
        <end position="375"/>
    </location>
</feature>
<keyword evidence="1" id="KW-0812">Transmembrane</keyword>
<dbReference type="Pfam" id="PF08757">
    <property type="entry name" value="CotH"/>
    <property type="match status" value="1"/>
</dbReference>
<dbReference type="Proteomes" id="UP000019109">
    <property type="component" value="Unassembled WGS sequence"/>
</dbReference>
<accession>W4V0W6</accession>
<dbReference type="EMBL" id="BAVR01000004">
    <property type="protein sequence ID" value="GAE87135.1"/>
    <property type="molecule type" value="Genomic_DNA"/>
</dbReference>
<dbReference type="STRING" id="1294263.JCM21531_483"/>
<organism evidence="2 3">
    <name type="scientific">Acetivibrio straminisolvens JCM 21531</name>
    <dbReference type="NCBI Taxonomy" id="1294263"/>
    <lineage>
        <taxon>Bacteria</taxon>
        <taxon>Bacillati</taxon>
        <taxon>Bacillota</taxon>
        <taxon>Clostridia</taxon>
        <taxon>Eubacteriales</taxon>
        <taxon>Oscillospiraceae</taxon>
        <taxon>Acetivibrio</taxon>
    </lineage>
</organism>
<keyword evidence="1" id="KW-0472">Membrane</keyword>
<dbReference type="AlphaFoldDB" id="W4V0W6"/>
<comment type="caution">
    <text evidence="2">The sequence shown here is derived from an EMBL/GenBank/DDBJ whole genome shotgun (WGS) entry which is preliminary data.</text>
</comment>
<gene>
    <name evidence="2" type="ORF">JCM21531_483</name>
</gene>
<dbReference type="InterPro" id="IPR014867">
    <property type="entry name" value="Spore_coat_CotH_CotH2/3/7"/>
</dbReference>